<accession>A0ABW7GFE2</accession>
<dbReference type="Pfam" id="PF00535">
    <property type="entry name" value="Glycos_transf_2"/>
    <property type="match status" value="1"/>
</dbReference>
<name>A0ABW7GFE2_9BURK</name>
<keyword evidence="2 9" id="KW-0328">Glycosyltransferase</keyword>
<dbReference type="EC" id="2.4.-.-" evidence="9"/>
<reference evidence="9 10" key="1">
    <citation type="submission" date="2024-08" db="EMBL/GenBank/DDBJ databases">
        <authorList>
            <person name="Lu H."/>
        </authorList>
    </citation>
    <scope>NUCLEOTIDE SEQUENCE [LARGE SCALE GENOMIC DNA]</scope>
    <source>
        <strain evidence="9 10">DXS20W</strain>
    </source>
</reference>
<dbReference type="GO" id="GO:0016757">
    <property type="term" value="F:glycosyltransferase activity"/>
    <property type="evidence" value="ECO:0007669"/>
    <property type="project" value="UniProtKB-KW"/>
</dbReference>
<protein>
    <submittedName>
        <fullName evidence="9">Glycosyltransferase family 2 protein</fullName>
        <ecNumber evidence="9">2.4.-.-</ecNumber>
    </submittedName>
</protein>
<gene>
    <name evidence="9" type="ORF">ACG04Q_03735</name>
</gene>
<evidence type="ECO:0000313" key="10">
    <source>
        <dbReference type="Proteomes" id="UP001606302"/>
    </source>
</evidence>
<dbReference type="Proteomes" id="UP001606302">
    <property type="component" value="Unassembled WGS sequence"/>
</dbReference>
<evidence type="ECO:0000256" key="5">
    <source>
        <dbReference type="ARBA" id="ARBA00022989"/>
    </source>
</evidence>
<dbReference type="EMBL" id="JBIGHX010000001">
    <property type="protein sequence ID" value="MFG6460670.1"/>
    <property type="molecule type" value="Genomic_DNA"/>
</dbReference>
<dbReference type="PANTHER" id="PTHR48090:SF1">
    <property type="entry name" value="PROPHAGE BACTOPRENOL GLUCOSYL TRANSFERASE HOMOLOG"/>
    <property type="match status" value="1"/>
</dbReference>
<evidence type="ECO:0000259" key="8">
    <source>
        <dbReference type="Pfam" id="PF00535"/>
    </source>
</evidence>
<keyword evidence="4 7" id="KW-0812">Transmembrane</keyword>
<dbReference type="Gene3D" id="3.90.550.10">
    <property type="entry name" value="Spore Coat Polysaccharide Biosynthesis Protein SpsA, Chain A"/>
    <property type="match status" value="1"/>
</dbReference>
<dbReference type="InterPro" id="IPR050256">
    <property type="entry name" value="Glycosyltransferase_2"/>
</dbReference>
<evidence type="ECO:0000256" key="1">
    <source>
        <dbReference type="ARBA" id="ARBA00004141"/>
    </source>
</evidence>
<comment type="subcellular location">
    <subcellularLocation>
        <location evidence="1">Membrane</location>
        <topology evidence="1">Multi-pass membrane protein</topology>
    </subcellularLocation>
</comment>
<dbReference type="PANTHER" id="PTHR48090">
    <property type="entry name" value="UNDECAPRENYL-PHOSPHATE 4-DEOXY-4-FORMAMIDO-L-ARABINOSE TRANSFERASE-RELATED"/>
    <property type="match status" value="1"/>
</dbReference>
<keyword evidence="3 9" id="KW-0808">Transferase</keyword>
<dbReference type="SUPFAM" id="SSF53448">
    <property type="entry name" value="Nucleotide-diphospho-sugar transferases"/>
    <property type="match status" value="1"/>
</dbReference>
<dbReference type="InterPro" id="IPR029044">
    <property type="entry name" value="Nucleotide-diphossugar_trans"/>
</dbReference>
<proteinExistence type="predicted"/>
<dbReference type="CDD" id="cd04187">
    <property type="entry name" value="DPM1_like_bac"/>
    <property type="match status" value="1"/>
</dbReference>
<dbReference type="RefSeq" id="WP_394509477.1">
    <property type="nucleotide sequence ID" value="NZ_JBIGHX010000001.1"/>
</dbReference>
<feature type="transmembrane region" description="Helical" evidence="7">
    <location>
        <begin position="232"/>
        <end position="254"/>
    </location>
</feature>
<evidence type="ECO:0000256" key="7">
    <source>
        <dbReference type="SAM" id="Phobius"/>
    </source>
</evidence>
<comment type="caution">
    <text evidence="9">The sequence shown here is derived from an EMBL/GenBank/DDBJ whole genome shotgun (WGS) entry which is preliminary data.</text>
</comment>
<evidence type="ECO:0000256" key="4">
    <source>
        <dbReference type="ARBA" id="ARBA00022692"/>
    </source>
</evidence>
<feature type="transmembrane region" description="Helical" evidence="7">
    <location>
        <begin position="266"/>
        <end position="291"/>
    </location>
</feature>
<evidence type="ECO:0000256" key="6">
    <source>
        <dbReference type="ARBA" id="ARBA00023136"/>
    </source>
</evidence>
<keyword evidence="10" id="KW-1185">Reference proteome</keyword>
<dbReference type="InterPro" id="IPR001173">
    <property type="entry name" value="Glyco_trans_2-like"/>
</dbReference>
<organism evidence="9 10">
    <name type="scientific">Pelomonas lactea</name>
    <dbReference type="NCBI Taxonomy" id="3299030"/>
    <lineage>
        <taxon>Bacteria</taxon>
        <taxon>Pseudomonadati</taxon>
        <taxon>Pseudomonadota</taxon>
        <taxon>Betaproteobacteria</taxon>
        <taxon>Burkholderiales</taxon>
        <taxon>Sphaerotilaceae</taxon>
        <taxon>Roseateles</taxon>
    </lineage>
</organism>
<feature type="domain" description="Glycosyltransferase 2-like" evidence="8">
    <location>
        <begin position="5"/>
        <end position="168"/>
    </location>
</feature>
<evidence type="ECO:0000256" key="2">
    <source>
        <dbReference type="ARBA" id="ARBA00022676"/>
    </source>
</evidence>
<evidence type="ECO:0000256" key="3">
    <source>
        <dbReference type="ARBA" id="ARBA00022679"/>
    </source>
</evidence>
<keyword evidence="6 7" id="KW-0472">Membrane</keyword>
<evidence type="ECO:0000313" key="9">
    <source>
        <dbReference type="EMBL" id="MFG6460670.1"/>
    </source>
</evidence>
<keyword evidence="5 7" id="KW-1133">Transmembrane helix</keyword>
<sequence>MTLISIVTSCLNEADNVVELHQRIKAQFDAGGPAADFEFEHIYVDNGSTDATVAQVKALAAADPRVKLIVNARNFGHVRSPLHGMYQASGQAVICMASDLQDPPELIAQFVARWRAGELIVLGVKPHSRETWAMAALRRAYYRALRRMADVPVIANFTGFGLYDRSVVTMIRELGDPYPYFRGLIAELGIRYATIEFEQPARVRGITKNNFYTLYDLAMLGLTSHSKLPLRLATLAGFTLSAASLLVSLGYLVAKLLFWQYFTVGTAPIIIGLFFFGAVQLFFIGIVGEYVGAIHTQVSRRPLVIEKERVNLPPGPALPRHSGGAEP</sequence>